<dbReference type="KEGG" id="fes:HER31_14690"/>
<name>A0A6H1UI92_9GAMM</name>
<dbReference type="Gene3D" id="3.40.50.12440">
    <property type="match status" value="1"/>
</dbReference>
<dbReference type="RefSeq" id="WP_168661605.1">
    <property type="nucleotide sequence ID" value="NZ_CP051180.1"/>
</dbReference>
<keyword evidence="10" id="KW-1185">Reference proteome</keyword>
<dbReference type="PROSITE" id="PS00932">
    <property type="entry name" value="MOLYBDOPTERIN_PROK_3"/>
    <property type="match status" value="1"/>
</dbReference>
<dbReference type="GO" id="GO:0030288">
    <property type="term" value="C:outer membrane-bounded periplasmic space"/>
    <property type="evidence" value="ECO:0007669"/>
    <property type="project" value="TreeGrafter"/>
</dbReference>
<evidence type="ECO:0000259" key="8">
    <source>
        <dbReference type="PROSITE" id="PS51669"/>
    </source>
</evidence>
<dbReference type="InterPro" id="IPR009010">
    <property type="entry name" value="Asp_de-COase-like_dom_sf"/>
</dbReference>
<evidence type="ECO:0000256" key="7">
    <source>
        <dbReference type="ARBA" id="ARBA00023014"/>
    </source>
</evidence>
<dbReference type="PROSITE" id="PS51669">
    <property type="entry name" value="4FE4S_MOW_BIS_MGD"/>
    <property type="match status" value="1"/>
</dbReference>
<evidence type="ECO:0000313" key="10">
    <source>
        <dbReference type="Proteomes" id="UP000501602"/>
    </source>
</evidence>
<evidence type="ECO:0000313" key="9">
    <source>
        <dbReference type="EMBL" id="QIZ78033.1"/>
    </source>
</evidence>
<comment type="similarity">
    <text evidence="2">Belongs to the prokaryotic molybdopterin-containing oxidoreductase family.</text>
</comment>
<keyword evidence="7" id="KW-0411">Iron-sulfur</keyword>
<dbReference type="InterPro" id="IPR006963">
    <property type="entry name" value="Mopterin_OxRdtase_4Fe-4S_dom"/>
</dbReference>
<evidence type="ECO:0000256" key="5">
    <source>
        <dbReference type="ARBA" id="ARBA00023002"/>
    </source>
</evidence>
<evidence type="ECO:0000256" key="3">
    <source>
        <dbReference type="ARBA" id="ARBA00022505"/>
    </source>
</evidence>
<dbReference type="SMART" id="SM00926">
    <property type="entry name" value="Molybdop_Fe4S4"/>
    <property type="match status" value="1"/>
</dbReference>
<proteinExistence type="inferred from homology"/>
<keyword evidence="6" id="KW-0408">Iron</keyword>
<dbReference type="Pfam" id="PF04879">
    <property type="entry name" value="Molybdop_Fe4S4"/>
    <property type="match status" value="1"/>
</dbReference>
<dbReference type="NCBIfam" id="TIGR02166">
    <property type="entry name" value="dmsA_ynfE"/>
    <property type="match status" value="1"/>
</dbReference>
<evidence type="ECO:0000256" key="1">
    <source>
        <dbReference type="ARBA" id="ARBA00001942"/>
    </source>
</evidence>
<evidence type="ECO:0000256" key="2">
    <source>
        <dbReference type="ARBA" id="ARBA00010312"/>
    </source>
</evidence>
<dbReference type="Pfam" id="PF01568">
    <property type="entry name" value="Molydop_binding"/>
    <property type="match status" value="1"/>
</dbReference>
<organism evidence="9 10">
    <name type="scientific">Ferrimonas lipolytica</name>
    <dbReference type="NCBI Taxonomy" id="2724191"/>
    <lineage>
        <taxon>Bacteria</taxon>
        <taxon>Pseudomonadati</taxon>
        <taxon>Pseudomonadota</taxon>
        <taxon>Gammaproteobacteria</taxon>
        <taxon>Alteromonadales</taxon>
        <taxon>Ferrimonadaceae</taxon>
        <taxon>Ferrimonas</taxon>
    </lineage>
</organism>
<keyword evidence="4" id="KW-0479">Metal-binding</keyword>
<dbReference type="Gene3D" id="3.40.228.10">
    <property type="entry name" value="Dimethylsulfoxide Reductase, domain 2"/>
    <property type="match status" value="1"/>
</dbReference>
<dbReference type="PANTHER" id="PTHR43742">
    <property type="entry name" value="TRIMETHYLAMINE-N-OXIDE REDUCTASE"/>
    <property type="match status" value="1"/>
</dbReference>
<dbReference type="InterPro" id="IPR050612">
    <property type="entry name" value="Prok_Mopterin_Oxidored"/>
</dbReference>
<dbReference type="Proteomes" id="UP000501602">
    <property type="component" value="Chromosome"/>
</dbReference>
<accession>A0A6H1UI92</accession>
<dbReference type="GO" id="GO:0009061">
    <property type="term" value="P:anaerobic respiration"/>
    <property type="evidence" value="ECO:0007669"/>
    <property type="project" value="TreeGrafter"/>
</dbReference>
<sequence length="793" mass="86377">MERRNFLKLSATAGAVSCITACGSKSSNSSTPTVPEVSEEQVNWAACTCNCGASCPIKIVTQDGTITRVETDDMGDDSWAEHQSRACARGRSFKRKVYAADRLKVPMKRVGKRGEGNFEEISWEEAYDTIADNLKRIIDTYGNESVYCQYATGRLYSFFSGGHWINAGQWGGRLLNLLGGYTRQHNTYSSGQLANAGSLMFGTTSSSSYAEMGKSDFILTFGFNPAEMRASGAGGTYDYSVFTQNVETVVVDPRCSDSALGDQHSWMAIRPGTDAALCEALAHEIISRGAADDAFLAKYCVGYDQSTLPDSAAEFSDFKSHILGLAPDDVPKDVAYASAITGISEAKITELADKLIAADKPFVTQGLGPQRHACGEQTVRAITMLPLLLGKVGKEGTNTGFMPSTNTGAFWLSPTGTNPVETSIPCFLWTEAIINGENMTAEEHGIRGSDKLSANFKFIWNYAGNAMINQHSDTVETDKILQDDTLCEFILVHDVQMTPSAKYADILLPDFTDAEVNDISANSGTDSGVLTAMTTSIDTPFDPKGCFEVANEVAKRLGVEAAFNEGRTYQEWLEYLYAASTAGGDYPTYEELVEQGIYRLKNPVQVIGLKSFIDDPDINPLSTPSGKVEVYSETMQTMADTWILPDGDEIPAIPKYISTWEGYEDKETKEKGYPIQLIGHHTKGRVHSSFHSNDWMREAVEDAVWMNPKDAQERGISQGDTVLIESLRGTVKVRARVTPRIMPGVASLPQGAWLDMKDGIDEGGCVNTLTSLRPTAIGKCNPQHTNLVEISLS</sequence>
<protein>
    <submittedName>
        <fullName evidence="9">Molybdopterin-dependent oxidoreductase</fullName>
    </submittedName>
</protein>
<dbReference type="GO" id="GO:0009055">
    <property type="term" value="F:electron transfer activity"/>
    <property type="evidence" value="ECO:0007669"/>
    <property type="project" value="TreeGrafter"/>
</dbReference>
<dbReference type="InterPro" id="IPR006657">
    <property type="entry name" value="MoPterin_dinucl-bd_dom"/>
</dbReference>
<dbReference type="Pfam" id="PF00384">
    <property type="entry name" value="Molybdopterin"/>
    <property type="match status" value="1"/>
</dbReference>
<dbReference type="InterPro" id="IPR006655">
    <property type="entry name" value="Mopterin_OxRdtase_prok_CS"/>
</dbReference>
<evidence type="ECO:0000256" key="4">
    <source>
        <dbReference type="ARBA" id="ARBA00022723"/>
    </source>
</evidence>
<feature type="domain" description="4Fe-4S Mo/W bis-MGD-type" evidence="8">
    <location>
        <begin position="40"/>
        <end position="101"/>
    </location>
</feature>
<dbReference type="GO" id="GO:0030151">
    <property type="term" value="F:molybdenum ion binding"/>
    <property type="evidence" value="ECO:0007669"/>
    <property type="project" value="InterPro"/>
</dbReference>
<dbReference type="InterPro" id="IPR006656">
    <property type="entry name" value="Mopterin_OxRdtase"/>
</dbReference>
<dbReference type="GO" id="GO:0043546">
    <property type="term" value="F:molybdopterin cofactor binding"/>
    <property type="evidence" value="ECO:0007669"/>
    <property type="project" value="InterPro"/>
</dbReference>
<dbReference type="SUPFAM" id="SSF50692">
    <property type="entry name" value="ADC-like"/>
    <property type="match status" value="1"/>
</dbReference>
<dbReference type="Gene3D" id="3.40.50.740">
    <property type="match status" value="2"/>
</dbReference>
<dbReference type="SUPFAM" id="SSF53706">
    <property type="entry name" value="Formate dehydrogenase/DMSO reductase, domains 1-3"/>
    <property type="match status" value="1"/>
</dbReference>
<comment type="cofactor">
    <cofactor evidence="1">
        <name>Mo-bis(molybdopterin guanine dinucleotide)</name>
        <dbReference type="ChEBI" id="CHEBI:60539"/>
    </cofactor>
</comment>
<gene>
    <name evidence="9" type="ORF">HER31_14690</name>
</gene>
<dbReference type="AlphaFoldDB" id="A0A6H1UI92"/>
<dbReference type="EMBL" id="CP051180">
    <property type="protein sequence ID" value="QIZ78033.1"/>
    <property type="molecule type" value="Genomic_DNA"/>
</dbReference>
<dbReference type="InterPro" id="IPR011888">
    <property type="entry name" value="Anaer_DMSO_reductase"/>
</dbReference>
<dbReference type="PANTHER" id="PTHR43742:SF3">
    <property type="entry name" value="DIMETHYL SULFOXIDE REDUCTASE DMSA"/>
    <property type="match status" value="1"/>
</dbReference>
<keyword evidence="5" id="KW-0560">Oxidoreductase</keyword>
<reference evidence="9 10" key="1">
    <citation type="submission" date="2020-04" db="EMBL/GenBank/DDBJ databases">
        <title>Ferrimonas sp. S7 isolated from sea water.</title>
        <authorList>
            <person name="Bae S.S."/>
            <person name="Baek K."/>
        </authorList>
    </citation>
    <scope>NUCLEOTIDE SEQUENCE [LARGE SCALE GENOMIC DNA]</scope>
    <source>
        <strain evidence="9 10">S7</strain>
    </source>
</reference>
<dbReference type="GO" id="GO:0009389">
    <property type="term" value="F:dimethyl sulfoxide reductase activity"/>
    <property type="evidence" value="ECO:0007669"/>
    <property type="project" value="InterPro"/>
</dbReference>
<evidence type="ECO:0000256" key="6">
    <source>
        <dbReference type="ARBA" id="ARBA00023004"/>
    </source>
</evidence>
<dbReference type="GO" id="GO:0051539">
    <property type="term" value="F:4 iron, 4 sulfur cluster binding"/>
    <property type="evidence" value="ECO:0007669"/>
    <property type="project" value="InterPro"/>
</dbReference>
<dbReference type="Gene3D" id="2.40.40.20">
    <property type="match status" value="1"/>
</dbReference>
<keyword evidence="3" id="KW-0500">Molybdenum</keyword>
<dbReference type="CDD" id="cd02794">
    <property type="entry name" value="MopB_CT_DmsA-EC"/>
    <property type="match status" value="1"/>
</dbReference>